<comment type="caution">
    <text evidence="3">The sequence shown here is derived from an EMBL/GenBank/DDBJ whole genome shotgun (WGS) entry which is preliminary data.</text>
</comment>
<dbReference type="Proteomes" id="UP001418222">
    <property type="component" value="Unassembled WGS sequence"/>
</dbReference>
<evidence type="ECO:0000313" key="4">
    <source>
        <dbReference type="Proteomes" id="UP001418222"/>
    </source>
</evidence>
<dbReference type="Gene3D" id="1.10.555.10">
    <property type="entry name" value="Rho GTPase activation protein"/>
    <property type="match status" value="1"/>
</dbReference>
<evidence type="ECO:0000259" key="2">
    <source>
        <dbReference type="PROSITE" id="PS50238"/>
    </source>
</evidence>
<dbReference type="PANTHER" id="PTHR23177">
    <property type="entry name" value="MKIAA1688 PROTEIN"/>
    <property type="match status" value="1"/>
</dbReference>
<proteinExistence type="predicted"/>
<feature type="domain" description="Rho-GAP" evidence="2">
    <location>
        <begin position="1"/>
        <end position="74"/>
    </location>
</feature>
<dbReference type="PROSITE" id="PS50238">
    <property type="entry name" value="RHOGAP"/>
    <property type="match status" value="1"/>
</dbReference>
<keyword evidence="1" id="KW-0343">GTPase activation</keyword>
<keyword evidence="4" id="KW-1185">Reference proteome</keyword>
<dbReference type="GO" id="GO:0007165">
    <property type="term" value="P:signal transduction"/>
    <property type="evidence" value="ECO:0007669"/>
    <property type="project" value="InterPro"/>
</dbReference>
<dbReference type="PANTHER" id="PTHR23177:SF64">
    <property type="entry name" value="RHO GTPASE-ACTIVATING PROTEIN 1"/>
    <property type="match status" value="1"/>
</dbReference>
<organism evidence="3 4">
    <name type="scientific">Platanthera zijinensis</name>
    <dbReference type="NCBI Taxonomy" id="2320716"/>
    <lineage>
        <taxon>Eukaryota</taxon>
        <taxon>Viridiplantae</taxon>
        <taxon>Streptophyta</taxon>
        <taxon>Embryophyta</taxon>
        <taxon>Tracheophyta</taxon>
        <taxon>Spermatophyta</taxon>
        <taxon>Magnoliopsida</taxon>
        <taxon>Liliopsida</taxon>
        <taxon>Asparagales</taxon>
        <taxon>Orchidaceae</taxon>
        <taxon>Orchidoideae</taxon>
        <taxon>Orchideae</taxon>
        <taxon>Orchidinae</taxon>
        <taxon>Platanthera</taxon>
    </lineage>
</organism>
<evidence type="ECO:0000256" key="1">
    <source>
        <dbReference type="ARBA" id="ARBA00022468"/>
    </source>
</evidence>
<dbReference type="SUPFAM" id="SSF48350">
    <property type="entry name" value="GTPase activation domain, GAP"/>
    <property type="match status" value="1"/>
</dbReference>
<dbReference type="GO" id="GO:0005096">
    <property type="term" value="F:GTPase activator activity"/>
    <property type="evidence" value="ECO:0007669"/>
    <property type="project" value="UniProtKB-KW"/>
</dbReference>
<dbReference type="InterPro" id="IPR008936">
    <property type="entry name" value="Rho_GTPase_activation_prot"/>
</dbReference>
<dbReference type="InterPro" id="IPR044785">
    <property type="entry name" value="RopGAP1-5"/>
</dbReference>
<reference evidence="3 4" key="1">
    <citation type="journal article" date="2022" name="Nat. Plants">
        <title>Genomes of leafy and leafless Platanthera orchids illuminate the evolution of mycoheterotrophy.</title>
        <authorList>
            <person name="Li M.H."/>
            <person name="Liu K.W."/>
            <person name="Li Z."/>
            <person name="Lu H.C."/>
            <person name="Ye Q.L."/>
            <person name="Zhang D."/>
            <person name="Wang J.Y."/>
            <person name="Li Y.F."/>
            <person name="Zhong Z.M."/>
            <person name="Liu X."/>
            <person name="Yu X."/>
            <person name="Liu D.K."/>
            <person name="Tu X.D."/>
            <person name="Liu B."/>
            <person name="Hao Y."/>
            <person name="Liao X.Y."/>
            <person name="Jiang Y.T."/>
            <person name="Sun W.H."/>
            <person name="Chen J."/>
            <person name="Chen Y.Q."/>
            <person name="Ai Y."/>
            <person name="Zhai J.W."/>
            <person name="Wu S.S."/>
            <person name="Zhou Z."/>
            <person name="Hsiao Y.Y."/>
            <person name="Wu W.L."/>
            <person name="Chen Y.Y."/>
            <person name="Lin Y.F."/>
            <person name="Hsu J.L."/>
            <person name="Li C.Y."/>
            <person name="Wang Z.W."/>
            <person name="Zhao X."/>
            <person name="Zhong W.Y."/>
            <person name="Ma X.K."/>
            <person name="Ma L."/>
            <person name="Huang J."/>
            <person name="Chen G.Z."/>
            <person name="Huang M.Z."/>
            <person name="Huang L."/>
            <person name="Peng D.H."/>
            <person name="Luo Y.B."/>
            <person name="Zou S.Q."/>
            <person name="Chen S.P."/>
            <person name="Lan S."/>
            <person name="Tsai W.C."/>
            <person name="Van de Peer Y."/>
            <person name="Liu Z.J."/>
        </authorList>
    </citation>
    <scope>NUCLEOTIDE SEQUENCE [LARGE SCALE GENOMIC DNA]</scope>
    <source>
        <strain evidence="3">Lor287</strain>
    </source>
</reference>
<protein>
    <recommendedName>
        <fullName evidence="2">Rho-GAP domain-containing protein</fullName>
    </recommendedName>
</protein>
<dbReference type="EMBL" id="JBBWWQ010000016">
    <property type="protein sequence ID" value="KAK8926581.1"/>
    <property type="molecule type" value="Genomic_DNA"/>
</dbReference>
<accession>A0AAP0FZL3</accession>
<name>A0AAP0FZL3_9ASPA</name>
<gene>
    <name evidence="3" type="ORF">KSP39_PZI019002</name>
</gene>
<dbReference type="AlphaFoldDB" id="A0AAP0FZL3"/>
<sequence length="74" mass="8314">MQCSHDSRGNSVPTILLSMQRHLYSQGGLKAEGIFRINAENGQEMLVREQLNKGVVPYEVDLHCLAGLIKRFNT</sequence>
<evidence type="ECO:0000313" key="3">
    <source>
        <dbReference type="EMBL" id="KAK8926581.1"/>
    </source>
</evidence>
<dbReference type="InterPro" id="IPR000198">
    <property type="entry name" value="RhoGAP_dom"/>
</dbReference>